<feature type="compositionally biased region" description="Pro residues" evidence="1">
    <location>
        <begin position="13"/>
        <end position="34"/>
    </location>
</feature>
<feature type="compositionally biased region" description="Low complexity" evidence="1">
    <location>
        <begin position="35"/>
        <end position="44"/>
    </location>
</feature>
<protein>
    <submittedName>
        <fullName evidence="3">Uncharacterized protein</fullName>
    </submittedName>
</protein>
<accession>A0A4R5E8A3</accession>
<feature type="transmembrane region" description="Helical" evidence="2">
    <location>
        <begin position="64"/>
        <end position="85"/>
    </location>
</feature>
<feature type="compositionally biased region" description="Low complexity" evidence="1">
    <location>
        <begin position="106"/>
        <end position="120"/>
    </location>
</feature>
<evidence type="ECO:0000313" key="4">
    <source>
        <dbReference type="Proteomes" id="UP000295136"/>
    </source>
</evidence>
<organism evidence="3 4">
    <name type="scientific">Nonomuraea mesophila</name>
    <dbReference type="NCBI Taxonomy" id="2530382"/>
    <lineage>
        <taxon>Bacteria</taxon>
        <taxon>Bacillati</taxon>
        <taxon>Actinomycetota</taxon>
        <taxon>Actinomycetes</taxon>
        <taxon>Streptosporangiales</taxon>
        <taxon>Streptosporangiaceae</taxon>
        <taxon>Nonomuraea</taxon>
    </lineage>
</organism>
<comment type="caution">
    <text evidence="3">The sequence shown here is derived from an EMBL/GenBank/DDBJ whole genome shotgun (WGS) entry which is preliminary data.</text>
</comment>
<keyword evidence="2" id="KW-0472">Membrane</keyword>
<evidence type="ECO:0000313" key="3">
    <source>
        <dbReference type="EMBL" id="TDE27401.1"/>
    </source>
</evidence>
<feature type="region of interest" description="Disordered" evidence="1">
    <location>
        <begin position="1"/>
        <end position="57"/>
    </location>
</feature>
<dbReference type="EMBL" id="SMLD01000218">
    <property type="protein sequence ID" value="TDE27401.1"/>
    <property type="molecule type" value="Genomic_DNA"/>
</dbReference>
<dbReference type="Proteomes" id="UP000295136">
    <property type="component" value="Unassembled WGS sequence"/>
</dbReference>
<keyword evidence="2" id="KW-0812">Transmembrane</keyword>
<name>A0A4R5E8A3_9ACTN</name>
<feature type="region of interest" description="Disordered" evidence="1">
    <location>
        <begin position="106"/>
        <end position="127"/>
    </location>
</feature>
<dbReference type="RefSeq" id="WP_132640348.1">
    <property type="nucleotide sequence ID" value="NZ_SMLD01000218.1"/>
</dbReference>
<gene>
    <name evidence="3" type="ORF">E1295_43155</name>
</gene>
<evidence type="ECO:0000256" key="2">
    <source>
        <dbReference type="SAM" id="Phobius"/>
    </source>
</evidence>
<sequence>MGNPAQGGNQPPHRFPQQPPNQPPNQPPGRPAPAQPYMQPQAHPVPQRTSKPKSRGLGDIPIKVVYLAGASLATVLAVLLVFVVFSGDVPANQEQPEDVVAVAPVPSTATPSASPSPTATESPIVLPPVPESKKFPALSGKAAKVTGTITDKNTGIKYPRLGSPWKARDFPPFSVAQRIGKVAIPQTVIASAKYPGDAPDKKPSSNADYRAIATEAARWTIRTQYPKGATLAWTASQKLPVGKGWTLGYKVTYTYDGKAQVAQAMVTVVEVGRTKPTLFMASIPETNKERWRDLSTIVKQLRPL</sequence>
<evidence type="ECO:0000256" key="1">
    <source>
        <dbReference type="SAM" id="MobiDB-lite"/>
    </source>
</evidence>
<dbReference type="AlphaFoldDB" id="A0A4R5E8A3"/>
<keyword evidence="4" id="KW-1185">Reference proteome</keyword>
<reference evidence="3 4" key="1">
    <citation type="submission" date="2019-03" db="EMBL/GenBank/DDBJ databases">
        <title>Draft genome sequences of novel Actinobacteria.</title>
        <authorList>
            <person name="Sahin N."/>
            <person name="Ay H."/>
            <person name="Saygin H."/>
        </authorList>
    </citation>
    <scope>NUCLEOTIDE SEQUENCE [LARGE SCALE GENOMIC DNA]</scope>
    <source>
        <strain evidence="3 4">6K102</strain>
    </source>
</reference>
<proteinExistence type="predicted"/>
<keyword evidence="2" id="KW-1133">Transmembrane helix</keyword>